<comment type="similarity">
    <text evidence="1">Belongs to the globin family.</text>
</comment>
<keyword evidence="1" id="KW-0813">Transport</keyword>
<dbReference type="InterPro" id="IPR012292">
    <property type="entry name" value="Globin/Proto"/>
</dbReference>
<evidence type="ECO:0000313" key="4">
    <source>
        <dbReference type="EMBL" id="KAL3764872.1"/>
    </source>
</evidence>
<dbReference type="PANTHER" id="PTHR43396:SF6">
    <property type="entry name" value="ABL201WP"/>
    <property type="match status" value="1"/>
</dbReference>
<keyword evidence="5" id="KW-1185">Reference proteome</keyword>
<evidence type="ECO:0000313" key="5">
    <source>
        <dbReference type="Proteomes" id="UP001530400"/>
    </source>
</evidence>
<dbReference type="CDD" id="cd12131">
    <property type="entry name" value="HGbI-like"/>
    <property type="match status" value="1"/>
</dbReference>
<dbReference type="Gene3D" id="1.10.490.10">
    <property type="entry name" value="Globins"/>
    <property type="match status" value="1"/>
</dbReference>
<dbReference type="AlphaFoldDB" id="A0ABD3MRK8"/>
<dbReference type="PANTHER" id="PTHR43396">
    <property type="entry name" value="FLAVOHEMOPROTEIN"/>
    <property type="match status" value="1"/>
</dbReference>
<keyword evidence="1" id="KW-0349">Heme</keyword>
<gene>
    <name evidence="4" type="ORF">ACHAWO_006720</name>
</gene>
<keyword evidence="2" id="KW-1133">Transmembrane helix</keyword>
<dbReference type="InterPro" id="IPR009050">
    <property type="entry name" value="Globin-like_sf"/>
</dbReference>
<keyword evidence="1" id="KW-0408">Iron</keyword>
<organism evidence="4 5">
    <name type="scientific">Cyclotella atomus</name>
    <dbReference type="NCBI Taxonomy" id="382360"/>
    <lineage>
        <taxon>Eukaryota</taxon>
        <taxon>Sar</taxon>
        <taxon>Stramenopiles</taxon>
        <taxon>Ochrophyta</taxon>
        <taxon>Bacillariophyta</taxon>
        <taxon>Coscinodiscophyceae</taxon>
        <taxon>Thalassiosirophycidae</taxon>
        <taxon>Stephanodiscales</taxon>
        <taxon>Stephanodiscaceae</taxon>
        <taxon>Cyclotella</taxon>
    </lineage>
</organism>
<evidence type="ECO:0000256" key="2">
    <source>
        <dbReference type="SAM" id="Phobius"/>
    </source>
</evidence>
<reference evidence="4 5" key="1">
    <citation type="submission" date="2024-10" db="EMBL/GenBank/DDBJ databases">
        <title>Updated reference genomes for cyclostephanoid diatoms.</title>
        <authorList>
            <person name="Roberts W.R."/>
            <person name="Alverson A.J."/>
        </authorList>
    </citation>
    <scope>NUCLEOTIDE SEQUENCE [LARGE SCALE GENOMIC DNA]</scope>
    <source>
        <strain evidence="4 5">AJA010-31</strain>
    </source>
</reference>
<keyword evidence="2" id="KW-0812">Transmembrane</keyword>
<evidence type="ECO:0000259" key="3">
    <source>
        <dbReference type="PROSITE" id="PS01033"/>
    </source>
</evidence>
<dbReference type="EMBL" id="JALLPJ020001411">
    <property type="protein sequence ID" value="KAL3764872.1"/>
    <property type="molecule type" value="Genomic_DNA"/>
</dbReference>
<proteinExistence type="inferred from homology"/>
<dbReference type="PROSITE" id="PS01033">
    <property type="entry name" value="GLOBIN"/>
    <property type="match status" value="1"/>
</dbReference>
<feature type="transmembrane region" description="Helical" evidence="2">
    <location>
        <begin position="6"/>
        <end position="25"/>
    </location>
</feature>
<accession>A0ABD3MRK8</accession>
<dbReference type="SUPFAM" id="SSF46458">
    <property type="entry name" value="Globin-like"/>
    <property type="match status" value="1"/>
</dbReference>
<protein>
    <recommendedName>
        <fullName evidence="3">Globin domain-containing protein</fullName>
    </recommendedName>
</protein>
<keyword evidence="1" id="KW-0561">Oxygen transport</keyword>
<feature type="domain" description="Globin" evidence="3">
    <location>
        <begin position="35"/>
        <end position="170"/>
    </location>
</feature>
<dbReference type="Proteomes" id="UP001530400">
    <property type="component" value="Unassembled WGS sequence"/>
</dbReference>
<dbReference type="InterPro" id="IPR000971">
    <property type="entry name" value="Globin"/>
</dbReference>
<dbReference type="GO" id="GO:0005344">
    <property type="term" value="F:oxygen carrier activity"/>
    <property type="evidence" value="ECO:0007669"/>
    <property type="project" value="UniProtKB-KW"/>
</dbReference>
<keyword evidence="2" id="KW-0472">Membrane</keyword>
<comment type="caution">
    <text evidence="4">The sequence shown here is derived from an EMBL/GenBank/DDBJ whole genome shotgun (WGS) entry which is preliminary data.</text>
</comment>
<keyword evidence="1" id="KW-0479">Metal-binding</keyword>
<evidence type="ECO:0000256" key="1">
    <source>
        <dbReference type="RuleBase" id="RU000356"/>
    </source>
</evidence>
<dbReference type="Pfam" id="PF00042">
    <property type="entry name" value="Globin"/>
    <property type="match status" value="1"/>
</dbReference>
<sequence length="171" mass="19318">MSQFPTTVHYTIVAGFAIAAILTLLHKKREKKAAGLTPKQLELVQTSWAKVEPISDAAADIFYGQMFSTHPEYRKLFPEDMAKQKKALMKMLAMAVKGITNLDELVPKVQDLGRRHAKYYKVTIPMYKTVGECLLFTLEKGLGDSFTPEHKEAWALTYEILAGVMIPFHDK</sequence>
<name>A0ABD3MRK8_9STRA</name>